<accession>A0ABV3TPD1</accession>
<gene>
    <name evidence="5" type="ORF">AB4874_14425</name>
</gene>
<feature type="transmembrane region" description="Helical" evidence="3">
    <location>
        <begin position="86"/>
        <end position="104"/>
    </location>
</feature>
<dbReference type="EMBL" id="JBFRYC010000009">
    <property type="protein sequence ID" value="MEX1662833.1"/>
    <property type="molecule type" value="Genomic_DNA"/>
</dbReference>
<feature type="transmembrane region" description="Helical" evidence="3">
    <location>
        <begin position="151"/>
        <end position="170"/>
    </location>
</feature>
<keyword evidence="3" id="KW-0812">Transmembrane</keyword>
<evidence type="ECO:0000256" key="1">
    <source>
        <dbReference type="PROSITE-ProRule" id="PRU00703"/>
    </source>
</evidence>
<dbReference type="PANTHER" id="PTHR33741">
    <property type="entry name" value="TRANSMEMBRANE PROTEIN DDB_G0269096-RELATED"/>
    <property type="match status" value="1"/>
</dbReference>
<keyword evidence="3" id="KW-1133">Transmembrane helix</keyword>
<dbReference type="PANTHER" id="PTHR33741:SF5">
    <property type="entry name" value="TRANSMEMBRANE PROTEIN DDB_G0269096-RELATED"/>
    <property type="match status" value="1"/>
</dbReference>
<dbReference type="SMART" id="SM00116">
    <property type="entry name" value="CBS"/>
    <property type="match status" value="2"/>
</dbReference>
<feature type="transmembrane region" description="Helical" evidence="3">
    <location>
        <begin position="56"/>
        <end position="74"/>
    </location>
</feature>
<keyword evidence="3" id="KW-0472">Membrane</keyword>
<evidence type="ECO:0000256" key="3">
    <source>
        <dbReference type="SAM" id="Phobius"/>
    </source>
</evidence>
<dbReference type="RefSeq" id="WP_368392510.1">
    <property type="nucleotide sequence ID" value="NZ_JBFRYC010000009.1"/>
</dbReference>
<dbReference type="CDD" id="cd02205">
    <property type="entry name" value="CBS_pair_SF"/>
    <property type="match status" value="1"/>
</dbReference>
<dbReference type="InterPro" id="IPR046342">
    <property type="entry name" value="CBS_dom_sf"/>
</dbReference>
<sequence length="416" mass="45154">MPLPVLSQEIRRQIRRFGPSMGRRPGIDILRGAIGAGLAIFLVTFVVDTLPHSRQAGIYLVSSFASTAVLLFVLPNSPLAQPWASMMGMLISAVVPILVLQMIPPPYADGLAVAAAIATMMAARALHPPAAGIALLVVLEHEAGRHLGLEFAIFPIATLTGVLIVFAMIYNRLFGISYPTRPLSSTSDQNMRTRGPARTLSQRDLADLLVEFNHSANLAPADLARLMAAAEHRAAEALLAGTRVRDIMTHNPVTVTPEAPLSEIVRKMTTLNVHTLPVVDSLGYYLGLVDQHDALDELFKEFDLLRRPFRFRAAPPEAEARAIFHTEVQTVEGDTPVGTLLERLARREARVVPVTEAGHLKGILTRTDIMTLLLKHSPAAPHDDAIRDAPAIDTAPSEPNEAPPQAPEPEPRQTEI</sequence>
<keyword evidence="6" id="KW-1185">Reference proteome</keyword>
<dbReference type="InterPro" id="IPR000644">
    <property type="entry name" value="CBS_dom"/>
</dbReference>
<name>A0ABV3TPD1_9RHOB</name>
<dbReference type="Pfam" id="PF00571">
    <property type="entry name" value="CBS"/>
    <property type="match status" value="2"/>
</dbReference>
<dbReference type="PROSITE" id="PS51371">
    <property type="entry name" value="CBS"/>
    <property type="match status" value="2"/>
</dbReference>
<dbReference type="InterPro" id="IPR007065">
    <property type="entry name" value="HPP"/>
</dbReference>
<feature type="transmembrane region" description="Helical" evidence="3">
    <location>
        <begin position="29"/>
        <end position="50"/>
    </location>
</feature>
<evidence type="ECO:0000313" key="6">
    <source>
        <dbReference type="Proteomes" id="UP001557465"/>
    </source>
</evidence>
<evidence type="ECO:0000313" key="5">
    <source>
        <dbReference type="EMBL" id="MEX1662833.1"/>
    </source>
</evidence>
<dbReference type="SUPFAM" id="SSF54631">
    <property type="entry name" value="CBS-domain pair"/>
    <property type="match status" value="1"/>
</dbReference>
<feature type="transmembrane region" description="Helical" evidence="3">
    <location>
        <begin position="110"/>
        <end position="139"/>
    </location>
</feature>
<dbReference type="InterPro" id="IPR058581">
    <property type="entry name" value="TM_HPP"/>
</dbReference>
<comment type="caution">
    <text evidence="5">The sequence shown here is derived from an EMBL/GenBank/DDBJ whole genome shotgun (WGS) entry which is preliminary data.</text>
</comment>
<reference evidence="5 6" key="1">
    <citation type="journal article" date="2011" name="Int. J. Syst. Evol. Microbiol.">
        <title>Zhongshania antarctica gen. nov., sp. nov. and Zhongshania guokunii sp. nov., gammaproteobacteria respectively isolated from coastal attached (fast) ice and surface seawater of the Antarctic.</title>
        <authorList>
            <person name="Li H.J."/>
            <person name="Zhang X.Y."/>
            <person name="Chen C.X."/>
            <person name="Zhang Y.J."/>
            <person name="Gao Z.M."/>
            <person name="Yu Y."/>
            <person name="Chen X.L."/>
            <person name="Chen B."/>
            <person name="Zhang Y.Z."/>
        </authorList>
    </citation>
    <scope>NUCLEOTIDE SEQUENCE [LARGE SCALE GENOMIC DNA]</scope>
    <source>
        <strain evidence="5 6">15-R06ZXC-3</strain>
    </source>
</reference>
<feature type="domain" description="CBS" evidence="4">
    <location>
        <begin position="324"/>
        <end position="379"/>
    </location>
</feature>
<evidence type="ECO:0000256" key="2">
    <source>
        <dbReference type="SAM" id="MobiDB-lite"/>
    </source>
</evidence>
<protein>
    <submittedName>
        <fullName evidence="5">HPP family protein</fullName>
    </submittedName>
</protein>
<feature type="region of interest" description="Disordered" evidence="2">
    <location>
        <begin position="380"/>
        <end position="416"/>
    </location>
</feature>
<feature type="domain" description="CBS" evidence="4">
    <location>
        <begin position="248"/>
        <end position="304"/>
    </location>
</feature>
<keyword evidence="1" id="KW-0129">CBS domain</keyword>
<dbReference type="Proteomes" id="UP001557465">
    <property type="component" value="Unassembled WGS sequence"/>
</dbReference>
<proteinExistence type="predicted"/>
<dbReference type="Gene3D" id="3.10.580.10">
    <property type="entry name" value="CBS-domain"/>
    <property type="match status" value="2"/>
</dbReference>
<evidence type="ECO:0000259" key="4">
    <source>
        <dbReference type="PROSITE" id="PS51371"/>
    </source>
</evidence>
<dbReference type="Pfam" id="PF04982">
    <property type="entry name" value="TM_HPP"/>
    <property type="match status" value="1"/>
</dbReference>
<organism evidence="5 6">
    <name type="scientific">Thioclava arctica</name>
    <dbReference type="NCBI Taxonomy" id="3238301"/>
    <lineage>
        <taxon>Bacteria</taxon>
        <taxon>Pseudomonadati</taxon>
        <taxon>Pseudomonadota</taxon>
        <taxon>Alphaproteobacteria</taxon>
        <taxon>Rhodobacterales</taxon>
        <taxon>Paracoccaceae</taxon>
        <taxon>Thioclava</taxon>
    </lineage>
</organism>